<dbReference type="GO" id="GO:0016020">
    <property type="term" value="C:membrane"/>
    <property type="evidence" value="ECO:0007669"/>
    <property type="project" value="InterPro"/>
</dbReference>
<feature type="transmembrane region" description="Helical" evidence="9">
    <location>
        <begin position="203"/>
        <end position="222"/>
    </location>
</feature>
<evidence type="ECO:0000256" key="8">
    <source>
        <dbReference type="ARBA" id="ARBA00023136"/>
    </source>
</evidence>
<keyword evidence="2" id="KW-0813">Transport</keyword>
<evidence type="ECO:0000313" key="11">
    <source>
        <dbReference type="Proteomes" id="UP000608345"/>
    </source>
</evidence>
<evidence type="ECO:0000256" key="1">
    <source>
        <dbReference type="ARBA" id="ARBA00006430"/>
    </source>
</evidence>
<comment type="caution">
    <text evidence="10">The sequence shown here is derived from an EMBL/GenBank/DDBJ whole genome shotgun (WGS) entry which is preliminary data.</text>
</comment>
<keyword evidence="5 9" id="KW-0812">Transmembrane</keyword>
<dbReference type="AlphaFoldDB" id="A0A918N126"/>
<sequence length="355" mass="37054">MENYTGFDRVLLKVLKIPGALMIVPLFLGVIFNTFAPEVLNIGSFTTALFKNGLAVLIGLFFLSVGSQISFRSALPSVEKGIVLLVAKFGIAVIFGLGVAFFAPDGVLFGLLPLAIIAGMSNSNGSLYVALTSQFGNKTDKGAISILSINDGPFLTLVALGVAGLAAFPLMALFAAIFPMIFGFILGNSSTIARNFLAPGEKLIIPFAAFAIGAGINLEVLLGQGAIGVLLGIATAVISGGAAIISLYIWHVVRRHPKPSRNMVSAASEASVAGNAIATPAVVASLDPTYLAVQDAATAQIAAAVVTTAFVLPFFVAWFAGWQKRNGITPENEEALYEVEQTNEEVGYEIKPATK</sequence>
<keyword evidence="7 9" id="KW-1133">Transmembrane helix</keyword>
<comment type="similarity">
    <text evidence="1">Belongs to the KdgT transporter family.</text>
</comment>
<evidence type="ECO:0000256" key="5">
    <source>
        <dbReference type="ARBA" id="ARBA00022692"/>
    </source>
</evidence>
<name>A0A918N126_9BURK</name>
<accession>A0A918N126</accession>
<evidence type="ECO:0000256" key="2">
    <source>
        <dbReference type="ARBA" id="ARBA00022448"/>
    </source>
</evidence>
<dbReference type="EMBL" id="BMYS01000028">
    <property type="protein sequence ID" value="GGW96026.1"/>
    <property type="molecule type" value="Genomic_DNA"/>
</dbReference>
<keyword evidence="8 9" id="KW-0472">Membrane</keyword>
<dbReference type="Pfam" id="PF03812">
    <property type="entry name" value="KdgT"/>
    <property type="match status" value="1"/>
</dbReference>
<feature type="transmembrane region" description="Helical" evidence="9">
    <location>
        <begin position="52"/>
        <end position="71"/>
    </location>
</feature>
<feature type="transmembrane region" description="Helical" evidence="9">
    <location>
        <begin position="297"/>
        <end position="320"/>
    </location>
</feature>
<evidence type="ECO:0000256" key="7">
    <source>
        <dbReference type="ARBA" id="ARBA00022989"/>
    </source>
</evidence>
<organism evidence="10 11">
    <name type="scientific">Advenella faeciporci</name>
    <dbReference type="NCBI Taxonomy" id="797535"/>
    <lineage>
        <taxon>Bacteria</taxon>
        <taxon>Pseudomonadati</taxon>
        <taxon>Pseudomonadota</taxon>
        <taxon>Betaproteobacteria</taxon>
        <taxon>Burkholderiales</taxon>
        <taxon>Alcaligenaceae</taxon>
    </lineage>
</organism>
<feature type="transmembrane region" description="Helical" evidence="9">
    <location>
        <begin position="83"/>
        <end position="103"/>
    </location>
</feature>
<evidence type="ECO:0000313" key="10">
    <source>
        <dbReference type="EMBL" id="GGW96026.1"/>
    </source>
</evidence>
<dbReference type="GO" id="GO:0015649">
    <property type="term" value="F:2-keto-3-deoxygluconate:proton symporter activity"/>
    <property type="evidence" value="ECO:0007669"/>
    <property type="project" value="InterPro"/>
</dbReference>
<evidence type="ECO:0000256" key="4">
    <source>
        <dbReference type="ARBA" id="ARBA00022597"/>
    </source>
</evidence>
<keyword evidence="4" id="KW-0762">Sugar transport</keyword>
<reference evidence="10" key="1">
    <citation type="journal article" date="2014" name="Int. J. Syst. Evol. Microbiol.">
        <title>Complete genome sequence of Corynebacterium casei LMG S-19264T (=DSM 44701T), isolated from a smear-ripened cheese.</title>
        <authorList>
            <consortium name="US DOE Joint Genome Institute (JGI-PGF)"/>
            <person name="Walter F."/>
            <person name="Albersmeier A."/>
            <person name="Kalinowski J."/>
            <person name="Ruckert C."/>
        </authorList>
    </citation>
    <scope>NUCLEOTIDE SEQUENCE</scope>
    <source>
        <strain evidence="10">KCTC 23732</strain>
    </source>
</reference>
<dbReference type="InterPro" id="IPR004684">
    <property type="entry name" value="2keto-3dGluconate_permease"/>
</dbReference>
<reference evidence="10" key="2">
    <citation type="submission" date="2020-09" db="EMBL/GenBank/DDBJ databases">
        <authorList>
            <person name="Sun Q."/>
            <person name="Kim S."/>
        </authorList>
    </citation>
    <scope>NUCLEOTIDE SEQUENCE</scope>
    <source>
        <strain evidence="10">KCTC 23732</strain>
    </source>
</reference>
<evidence type="ECO:0000256" key="6">
    <source>
        <dbReference type="ARBA" id="ARBA00022847"/>
    </source>
</evidence>
<keyword evidence="6" id="KW-0769">Symport</keyword>
<gene>
    <name evidence="10" type="primary">kdgT1</name>
    <name evidence="10" type="ORF">GCM10011450_27060</name>
</gene>
<proteinExistence type="inferred from homology"/>
<keyword evidence="11" id="KW-1185">Reference proteome</keyword>
<dbReference type="RefSeq" id="WP_189386036.1">
    <property type="nucleotide sequence ID" value="NZ_BAABFY010000041.1"/>
</dbReference>
<dbReference type="Proteomes" id="UP000608345">
    <property type="component" value="Unassembled WGS sequence"/>
</dbReference>
<feature type="transmembrane region" description="Helical" evidence="9">
    <location>
        <begin position="152"/>
        <end position="183"/>
    </location>
</feature>
<keyword evidence="3" id="KW-1003">Cell membrane</keyword>
<evidence type="ECO:0000256" key="3">
    <source>
        <dbReference type="ARBA" id="ARBA00022475"/>
    </source>
</evidence>
<feature type="transmembrane region" description="Helical" evidence="9">
    <location>
        <begin position="109"/>
        <end position="131"/>
    </location>
</feature>
<feature type="transmembrane region" description="Helical" evidence="9">
    <location>
        <begin position="12"/>
        <end position="32"/>
    </location>
</feature>
<evidence type="ECO:0000256" key="9">
    <source>
        <dbReference type="SAM" id="Phobius"/>
    </source>
</evidence>
<protein>
    <submittedName>
        <fullName evidence="10">2-keto-3-deoxygluconate permease 1</fullName>
    </submittedName>
</protein>
<feature type="transmembrane region" description="Helical" evidence="9">
    <location>
        <begin position="229"/>
        <end position="250"/>
    </location>
</feature>